<reference evidence="18" key="1">
    <citation type="submission" date="2021-11" db="EMBL/GenBank/DDBJ databases">
        <authorList>
            <person name="Rodrigo-Torres L."/>
            <person name="Arahal R. D."/>
            <person name="Lucena T."/>
        </authorList>
    </citation>
    <scope>NUCLEOTIDE SEQUENCE</scope>
    <source>
        <strain evidence="18">CECT 7928</strain>
    </source>
</reference>
<dbReference type="SUPFAM" id="SSF81573">
    <property type="entry name" value="F1F0 ATP synthase subunit B, membrane domain"/>
    <property type="match status" value="1"/>
</dbReference>
<accession>A0ABM9A384</accession>
<keyword evidence="3 15" id="KW-1003">Cell membrane</keyword>
<dbReference type="EMBL" id="CAKLDM010000002">
    <property type="protein sequence ID" value="CAH0539196.1"/>
    <property type="molecule type" value="Genomic_DNA"/>
</dbReference>
<dbReference type="NCBIfam" id="NF004411">
    <property type="entry name" value="PRK05759.1-2"/>
    <property type="match status" value="1"/>
</dbReference>
<gene>
    <name evidence="18" type="primary">atpF_1</name>
    <name evidence="15" type="synonym">atpF</name>
    <name evidence="18" type="ORF">VMF7928_01964</name>
</gene>
<evidence type="ECO:0000256" key="15">
    <source>
        <dbReference type="HAMAP-Rule" id="MF_01398"/>
    </source>
</evidence>
<organism evidence="18 19">
    <name type="scientific">Vibrio marisflavi CECT 7928</name>
    <dbReference type="NCBI Taxonomy" id="634439"/>
    <lineage>
        <taxon>Bacteria</taxon>
        <taxon>Pseudomonadati</taxon>
        <taxon>Pseudomonadota</taxon>
        <taxon>Gammaproteobacteria</taxon>
        <taxon>Vibrionales</taxon>
        <taxon>Vibrionaceae</taxon>
        <taxon>Vibrio</taxon>
    </lineage>
</organism>
<comment type="subcellular location">
    <subcellularLocation>
        <location evidence="15">Cell membrane</location>
        <topology evidence="15">Single-pass membrane protein</topology>
    </subcellularLocation>
    <subcellularLocation>
        <location evidence="14">Endomembrane system</location>
        <topology evidence="14">Single-pass membrane protein</topology>
    </subcellularLocation>
</comment>
<evidence type="ECO:0000256" key="11">
    <source>
        <dbReference type="ARBA" id="ARBA00025198"/>
    </source>
</evidence>
<comment type="similarity">
    <text evidence="1 15 16">Belongs to the ATPase B chain family.</text>
</comment>
<evidence type="ECO:0000256" key="2">
    <source>
        <dbReference type="ARBA" id="ARBA00022448"/>
    </source>
</evidence>
<evidence type="ECO:0000256" key="10">
    <source>
        <dbReference type="ARBA" id="ARBA00023310"/>
    </source>
</evidence>
<comment type="subunit">
    <text evidence="15">F-type ATPases have 2 components, F(1) - the catalytic core - and F(0) - the membrane proton channel. F(1) has five subunits: alpha(3), beta(3), gamma(1), delta(1), epsilon(1). F(0) has three main subunits: a(1), b(2) and c(10-14). The alpha and beta chains form an alternating ring which encloses part of the gamma chain. F(1) is attached to F(0) by a central stalk formed by the gamma and epsilon chains, while a peripheral stalk is formed by the delta and b chains.</text>
</comment>
<name>A0ABM9A384_9VIBR</name>
<comment type="caution">
    <text evidence="18">The sequence shown here is derived from an EMBL/GenBank/DDBJ whole genome shotgun (WGS) entry which is preliminary data.</text>
</comment>
<keyword evidence="9 15" id="KW-0472">Membrane</keyword>
<keyword evidence="10 15" id="KW-0066">ATP synthesis</keyword>
<dbReference type="Proteomes" id="UP000838748">
    <property type="component" value="Unassembled WGS sequence"/>
</dbReference>
<keyword evidence="4 15" id="KW-0138">CF(0)</keyword>
<evidence type="ECO:0000256" key="12">
    <source>
        <dbReference type="ARBA" id="ARBA00025614"/>
    </source>
</evidence>
<comment type="subunit">
    <text evidence="13">F-type ATPases have 2 components, F(1) - the catalytic core - and F(0) - the membrane proton channel. F(1) has five subunits: alpha(3), beta(3), gamma(1), delta(1), epsilon(1). F(0) has four main subunits: a(1), b(2) and c(10-14). The alpha and beta chains form an alternating ring which encloses part of the gamma chain. F(1) is attached to F(0) by a central stalk formed by the gamma and epsilon chains, while a peripheral stalk is formed by the delta and b chains.</text>
</comment>
<dbReference type="InterPro" id="IPR002146">
    <property type="entry name" value="ATP_synth_b/b'su_bac/chlpt"/>
</dbReference>
<dbReference type="PANTHER" id="PTHR33445">
    <property type="entry name" value="ATP SYNTHASE SUBUNIT B', CHLOROPLASTIC"/>
    <property type="match status" value="1"/>
</dbReference>
<evidence type="ECO:0000256" key="8">
    <source>
        <dbReference type="ARBA" id="ARBA00023065"/>
    </source>
</evidence>
<dbReference type="InterPro" id="IPR028987">
    <property type="entry name" value="ATP_synth_B-like_membr_sf"/>
</dbReference>
<evidence type="ECO:0000256" key="14">
    <source>
        <dbReference type="ARBA" id="ARBA00037847"/>
    </source>
</evidence>
<sequence>MNLNATMLGQAISFVIFVLLCMKYVWPPLSQMLEERQKDVAEGLRNTEMAAKELALAKENGSQLIEDAKKDVSKMIAQGQKRREQIIEEAIQEAEKEKARIIAQGEAEVESEKNRVRQELKDEMADLVINSAQKLINKNLDTDSNRALVDQLIKDI</sequence>
<evidence type="ECO:0000256" key="5">
    <source>
        <dbReference type="ARBA" id="ARBA00022692"/>
    </source>
</evidence>
<comment type="function">
    <text evidence="12">Component of the F(0) channel, it forms part of the peripheral stalk, linking F(1) to F(0). The b'-subunit is a diverged and duplicated form of b found in plants and photosynthetic bacteria.</text>
</comment>
<evidence type="ECO:0000313" key="19">
    <source>
        <dbReference type="Proteomes" id="UP000838748"/>
    </source>
</evidence>
<dbReference type="InterPro" id="IPR005864">
    <property type="entry name" value="ATP_synth_F0_bsu_bac"/>
</dbReference>
<feature type="coiled-coil region" evidence="17">
    <location>
        <begin position="77"/>
        <end position="126"/>
    </location>
</feature>
<feature type="transmembrane region" description="Helical" evidence="15">
    <location>
        <begin position="6"/>
        <end position="26"/>
    </location>
</feature>
<keyword evidence="8 15" id="KW-0406">Ion transport</keyword>
<evidence type="ECO:0000256" key="3">
    <source>
        <dbReference type="ARBA" id="ARBA00022475"/>
    </source>
</evidence>
<evidence type="ECO:0000256" key="16">
    <source>
        <dbReference type="RuleBase" id="RU003848"/>
    </source>
</evidence>
<dbReference type="RefSeq" id="WP_237361283.1">
    <property type="nucleotide sequence ID" value="NZ_CAKLDM010000002.1"/>
</dbReference>
<keyword evidence="19" id="KW-1185">Reference proteome</keyword>
<dbReference type="CDD" id="cd06503">
    <property type="entry name" value="ATP-synt_Fo_b"/>
    <property type="match status" value="1"/>
</dbReference>
<keyword evidence="17" id="KW-0175">Coiled coil</keyword>
<evidence type="ECO:0000256" key="17">
    <source>
        <dbReference type="SAM" id="Coils"/>
    </source>
</evidence>
<evidence type="ECO:0000256" key="6">
    <source>
        <dbReference type="ARBA" id="ARBA00022781"/>
    </source>
</evidence>
<dbReference type="Gene3D" id="1.20.5.620">
    <property type="entry name" value="F1F0 ATP synthase subunit B, membrane domain"/>
    <property type="match status" value="1"/>
</dbReference>
<evidence type="ECO:0000256" key="4">
    <source>
        <dbReference type="ARBA" id="ARBA00022547"/>
    </source>
</evidence>
<evidence type="ECO:0000313" key="18">
    <source>
        <dbReference type="EMBL" id="CAH0539196.1"/>
    </source>
</evidence>
<dbReference type="HAMAP" id="MF_01398">
    <property type="entry name" value="ATP_synth_b_bprime"/>
    <property type="match status" value="1"/>
</dbReference>
<proteinExistence type="inferred from homology"/>
<keyword evidence="7 15" id="KW-1133">Transmembrane helix</keyword>
<dbReference type="PANTHER" id="PTHR33445:SF1">
    <property type="entry name" value="ATP SYNTHASE SUBUNIT B"/>
    <property type="match status" value="1"/>
</dbReference>
<protein>
    <recommendedName>
        <fullName evidence="15">ATP synthase subunit b</fullName>
    </recommendedName>
    <alternativeName>
        <fullName evidence="15">ATP synthase F(0) sector subunit b</fullName>
    </alternativeName>
    <alternativeName>
        <fullName evidence="15">ATPase subunit I</fullName>
    </alternativeName>
    <alternativeName>
        <fullName evidence="15">F-type ATPase subunit b</fullName>
        <shortName evidence="15">F-ATPase subunit b</shortName>
    </alternativeName>
</protein>
<comment type="function">
    <text evidence="11 15">F(1)F(0) ATP synthase produces ATP from ADP in the presence of a proton or sodium gradient. F-type ATPases consist of two structural domains, F(1) containing the extramembraneous catalytic core and F(0) containing the membrane proton channel, linked together by a central stalk and a peripheral stalk. During catalysis, ATP synthesis in the catalytic domain of F(1) is coupled via a rotary mechanism of the central stalk subunits to proton translocation.</text>
</comment>
<dbReference type="InterPro" id="IPR050059">
    <property type="entry name" value="ATP_synthase_B_chain"/>
</dbReference>
<evidence type="ECO:0000256" key="7">
    <source>
        <dbReference type="ARBA" id="ARBA00022989"/>
    </source>
</evidence>
<dbReference type="NCBIfam" id="TIGR01144">
    <property type="entry name" value="ATP_synt_b"/>
    <property type="match status" value="1"/>
</dbReference>
<dbReference type="Pfam" id="PF00430">
    <property type="entry name" value="ATP-synt_B"/>
    <property type="match status" value="1"/>
</dbReference>
<keyword evidence="2 15" id="KW-0813">Transport</keyword>
<keyword evidence="6 15" id="KW-0375">Hydrogen ion transport</keyword>
<evidence type="ECO:0000256" key="13">
    <source>
        <dbReference type="ARBA" id="ARBA00026054"/>
    </source>
</evidence>
<evidence type="ECO:0000256" key="1">
    <source>
        <dbReference type="ARBA" id="ARBA00005513"/>
    </source>
</evidence>
<keyword evidence="5 15" id="KW-0812">Transmembrane</keyword>
<evidence type="ECO:0000256" key="9">
    <source>
        <dbReference type="ARBA" id="ARBA00023136"/>
    </source>
</evidence>